<dbReference type="InterPro" id="IPR015422">
    <property type="entry name" value="PyrdxlP-dep_Trfase_small"/>
</dbReference>
<dbReference type="Proteomes" id="UP000187085">
    <property type="component" value="Unassembled WGS sequence"/>
</dbReference>
<dbReference type="EMBL" id="MRDE01000009">
    <property type="protein sequence ID" value="OMH28347.1"/>
    <property type="molecule type" value="Genomic_DNA"/>
</dbReference>
<name>A0A1R1LLC4_9MICC</name>
<gene>
    <name evidence="8" type="ORF">BKD30_01985</name>
</gene>
<dbReference type="FunFam" id="3.40.640.10:FF:000024">
    <property type="entry name" value="Kynurenine--oxoglutarate transaminase 3"/>
    <property type="match status" value="1"/>
</dbReference>
<comment type="cofactor">
    <cofactor evidence="1">
        <name>pyridoxal 5'-phosphate</name>
        <dbReference type="ChEBI" id="CHEBI:597326"/>
    </cofactor>
</comment>
<dbReference type="Pfam" id="PF00155">
    <property type="entry name" value="Aminotran_1_2"/>
    <property type="match status" value="1"/>
</dbReference>
<dbReference type="PANTHER" id="PTHR43807:SF20">
    <property type="entry name" value="FI04487P"/>
    <property type="match status" value="1"/>
</dbReference>
<dbReference type="STRING" id="554083.BKD30_01985"/>
<evidence type="ECO:0000256" key="3">
    <source>
        <dbReference type="ARBA" id="ARBA00022576"/>
    </source>
</evidence>
<dbReference type="AlphaFoldDB" id="A0A1R1LLC4"/>
<feature type="compositionally biased region" description="Low complexity" evidence="6">
    <location>
        <begin position="10"/>
        <end position="20"/>
    </location>
</feature>
<comment type="similarity">
    <text evidence="2">Belongs to the class-I pyridoxal-phosphate-dependent aminotransferase family.</text>
</comment>
<dbReference type="SUPFAM" id="SSF53383">
    <property type="entry name" value="PLP-dependent transferases"/>
    <property type="match status" value="1"/>
</dbReference>
<dbReference type="Gene3D" id="3.90.1150.10">
    <property type="entry name" value="Aspartate Aminotransferase, domain 1"/>
    <property type="match status" value="1"/>
</dbReference>
<dbReference type="PANTHER" id="PTHR43807">
    <property type="entry name" value="FI04487P"/>
    <property type="match status" value="1"/>
</dbReference>
<evidence type="ECO:0000256" key="6">
    <source>
        <dbReference type="SAM" id="MobiDB-lite"/>
    </source>
</evidence>
<dbReference type="Gene3D" id="3.40.640.10">
    <property type="entry name" value="Type I PLP-dependent aspartate aminotransferase-like (Major domain)"/>
    <property type="match status" value="1"/>
</dbReference>
<protein>
    <submittedName>
        <fullName evidence="8">Aminotransferase</fullName>
    </submittedName>
</protein>
<dbReference type="InterPro" id="IPR051326">
    <property type="entry name" value="Kynurenine-oxoglutarate_AT"/>
</dbReference>
<evidence type="ECO:0000256" key="4">
    <source>
        <dbReference type="ARBA" id="ARBA00022679"/>
    </source>
</evidence>
<dbReference type="InterPro" id="IPR015424">
    <property type="entry name" value="PyrdxlP-dep_Trfase"/>
</dbReference>
<keyword evidence="5" id="KW-0663">Pyridoxal phosphate</keyword>
<keyword evidence="4 8" id="KW-0808">Transferase</keyword>
<evidence type="ECO:0000256" key="2">
    <source>
        <dbReference type="ARBA" id="ARBA00007441"/>
    </source>
</evidence>
<evidence type="ECO:0000313" key="8">
    <source>
        <dbReference type="EMBL" id="OMH28347.1"/>
    </source>
</evidence>
<dbReference type="GO" id="GO:0030170">
    <property type="term" value="F:pyridoxal phosphate binding"/>
    <property type="evidence" value="ECO:0007669"/>
    <property type="project" value="InterPro"/>
</dbReference>
<dbReference type="GO" id="GO:0016212">
    <property type="term" value="F:kynurenine-oxoglutarate transaminase activity"/>
    <property type="evidence" value="ECO:0007669"/>
    <property type="project" value="TreeGrafter"/>
</dbReference>
<evidence type="ECO:0000256" key="1">
    <source>
        <dbReference type="ARBA" id="ARBA00001933"/>
    </source>
</evidence>
<reference evidence="8 9" key="1">
    <citation type="submission" date="2016-12" db="EMBL/GenBank/DDBJ databases">
        <title>Draft genome of Tersicoccus phoenicis 1P05MA.</title>
        <authorList>
            <person name="Nakajima Y."/>
            <person name="Yoshizawa S."/>
            <person name="Nakamura K."/>
            <person name="Ogura Y."/>
            <person name="Hayashi T."/>
            <person name="Kogure K."/>
        </authorList>
    </citation>
    <scope>NUCLEOTIDE SEQUENCE [LARGE SCALE GENOMIC DNA]</scope>
    <source>
        <strain evidence="8 9">1p05MA</strain>
    </source>
</reference>
<keyword evidence="9" id="KW-1185">Reference proteome</keyword>
<dbReference type="CDD" id="cd00609">
    <property type="entry name" value="AAT_like"/>
    <property type="match status" value="1"/>
</dbReference>
<dbReference type="InterPro" id="IPR004839">
    <property type="entry name" value="Aminotransferase_I/II_large"/>
</dbReference>
<accession>A0A1R1LLC4</accession>
<dbReference type="InterPro" id="IPR015421">
    <property type="entry name" value="PyrdxlP-dep_Trfase_major"/>
</dbReference>
<sequence length="420" mass="43968">MDRRDRREQTGPMTTTNTGTAPWRRAAHGANLLGAEGSLAGTIFEEMTGLAAAHGAVNLGQGFPDEDGPVQILNAARHAIAEGANQYAPGRGLPVLREAIAAHQARFYGLTVDPAEQVLVTTGATEAIAAALLAFAGPGDEVLTFEPFYDSYGAVIELTGARHVTVPLREPDFLPDEDELAAAVTDRTRVILVNNPHNPTGSVFGAALLARVVEEAARHDAIIVTDEVYEHLVFDGGRHVPVATLPGAAERTLTISSAGKTFSVTGWKVGWLTGPADLVAGVRTVKQFLTYSSGSPLQGAVALGLGLGDDVYAGFAAALQRRRDLLIDGLRGAGFDVTVPAGTYFVVADATPLLTGDVTDGAELCRRLPGTAGVAAIPLSAFCRPGSATDAASARLIRFAFCKREDVLAEAVRRLQAFGH</sequence>
<comment type="caution">
    <text evidence="8">The sequence shown here is derived from an EMBL/GenBank/DDBJ whole genome shotgun (WGS) entry which is preliminary data.</text>
</comment>
<organism evidence="8 9">
    <name type="scientific">Tersicoccus phoenicis</name>
    <dbReference type="NCBI Taxonomy" id="554083"/>
    <lineage>
        <taxon>Bacteria</taxon>
        <taxon>Bacillati</taxon>
        <taxon>Actinomycetota</taxon>
        <taxon>Actinomycetes</taxon>
        <taxon>Micrococcales</taxon>
        <taxon>Micrococcaceae</taxon>
        <taxon>Tersicoccus</taxon>
    </lineage>
</organism>
<evidence type="ECO:0000313" key="9">
    <source>
        <dbReference type="Proteomes" id="UP000187085"/>
    </source>
</evidence>
<proteinExistence type="inferred from homology"/>
<evidence type="ECO:0000259" key="7">
    <source>
        <dbReference type="Pfam" id="PF00155"/>
    </source>
</evidence>
<feature type="domain" description="Aminotransferase class I/classII large" evidence="7">
    <location>
        <begin position="57"/>
        <end position="401"/>
    </location>
</feature>
<keyword evidence="3 8" id="KW-0032">Aminotransferase</keyword>
<dbReference type="GO" id="GO:0005737">
    <property type="term" value="C:cytoplasm"/>
    <property type="evidence" value="ECO:0007669"/>
    <property type="project" value="TreeGrafter"/>
</dbReference>
<evidence type="ECO:0000256" key="5">
    <source>
        <dbReference type="ARBA" id="ARBA00022898"/>
    </source>
</evidence>
<feature type="region of interest" description="Disordered" evidence="6">
    <location>
        <begin position="1"/>
        <end position="22"/>
    </location>
</feature>